<feature type="transmembrane region" description="Helical" evidence="1">
    <location>
        <begin position="126"/>
        <end position="144"/>
    </location>
</feature>
<feature type="transmembrane region" description="Helical" evidence="1">
    <location>
        <begin position="179"/>
        <end position="205"/>
    </location>
</feature>
<feature type="domain" description="DUF835" evidence="2">
    <location>
        <begin position="230"/>
        <end position="363"/>
    </location>
</feature>
<keyword evidence="1" id="KW-1133">Transmembrane helix</keyword>
<feature type="transmembrane region" description="Helical" evidence="1">
    <location>
        <begin position="95"/>
        <end position="114"/>
    </location>
</feature>
<dbReference type="OrthoDB" id="85946at2157"/>
<proteinExistence type="predicted"/>
<evidence type="ECO:0000256" key="1">
    <source>
        <dbReference type="SAM" id="Phobius"/>
    </source>
</evidence>
<dbReference type="GeneID" id="33320529"/>
<feature type="transmembrane region" description="Helical" evidence="1">
    <location>
        <begin position="32"/>
        <end position="51"/>
    </location>
</feature>
<organism evidence="3 4">
    <name type="scientific">Thermococcus profundus</name>
    <dbReference type="NCBI Taxonomy" id="49899"/>
    <lineage>
        <taxon>Archaea</taxon>
        <taxon>Methanobacteriati</taxon>
        <taxon>Methanobacteriota</taxon>
        <taxon>Thermococci</taxon>
        <taxon>Thermococcales</taxon>
        <taxon>Thermococcaceae</taxon>
        <taxon>Thermococcus</taxon>
    </lineage>
</organism>
<reference evidence="3 4" key="1">
    <citation type="submission" date="2016-03" db="EMBL/GenBank/DDBJ databases">
        <title>Complete genome sequence of Thermococcus profundus strain DT5432.</title>
        <authorList>
            <person name="Oger P.M."/>
        </authorList>
    </citation>
    <scope>NUCLEOTIDE SEQUENCE [LARGE SCALE GENOMIC DNA]</scope>
    <source>
        <strain evidence="3 4">DT 5432</strain>
    </source>
</reference>
<dbReference type="KEGG" id="tprf:A3L09_08890"/>
<dbReference type="PANTHER" id="PTHR33531:SF7">
    <property type="entry name" value="HYPOTHETICAL MEMBRANE PROTEIN, CONSERVED"/>
    <property type="match status" value="1"/>
</dbReference>
<sequence length="378" mass="42730">MADSIALLNFLSRWILFAAVAYKTYRTQDKGWALISAAAFINALDVEAYILTPLGITIPKPVYTVSSKIPNFYVSILALWGSFHLKYKKTSFRHVLCLSAILVISYVWIFLLAVDAFHGNFALNSSFPSLLLGGSIVYLSVVLWNYVIPRRLWDRLFPIGLFIVGVLNLTYPVTRNIEWYSHVAFFTAALGRLLAALGAFTFVFYPISEPSGPQRIELKSGAYFAKDVKEVTRTIPDFFQNDLVAVTRTSPHEARRRFTPASMVFWVTKAREGQVEEAPTVVAISPTKLGILQDLVVREVEQGFRVVYIDAFEYLSVEVGFQNAMKFLLSVRDFVLSHGGLLILIASPEAFKEQEFKIIQREFRDINELLGTEEKKKA</sequence>
<feature type="transmembrane region" description="Helical" evidence="1">
    <location>
        <begin position="6"/>
        <end position="25"/>
    </location>
</feature>
<dbReference type="RefSeq" id="WP_088858620.1">
    <property type="nucleotide sequence ID" value="NZ_CP014862.1"/>
</dbReference>
<protein>
    <recommendedName>
        <fullName evidence="2">DUF835 domain-containing protein</fullName>
    </recommendedName>
</protein>
<feature type="transmembrane region" description="Helical" evidence="1">
    <location>
        <begin position="156"/>
        <end position="173"/>
    </location>
</feature>
<evidence type="ECO:0000259" key="2">
    <source>
        <dbReference type="Pfam" id="PF05763"/>
    </source>
</evidence>
<dbReference type="PANTHER" id="PTHR33531">
    <property type="entry name" value="RUBRERYTHRIN SUBFAMILY"/>
    <property type="match status" value="1"/>
</dbReference>
<keyword evidence="1" id="KW-0812">Transmembrane</keyword>
<gene>
    <name evidence="3" type="ORF">A3L09_08890</name>
</gene>
<keyword evidence="1" id="KW-0472">Membrane</keyword>
<evidence type="ECO:0000313" key="3">
    <source>
        <dbReference type="EMBL" id="ASJ03364.1"/>
    </source>
</evidence>
<evidence type="ECO:0000313" key="4">
    <source>
        <dbReference type="Proteomes" id="UP000250179"/>
    </source>
</evidence>
<dbReference type="Pfam" id="PF05763">
    <property type="entry name" value="DUF835"/>
    <property type="match status" value="1"/>
</dbReference>
<feature type="transmembrane region" description="Helical" evidence="1">
    <location>
        <begin position="63"/>
        <end position="83"/>
    </location>
</feature>
<accession>A0A2Z2MHE7</accession>
<dbReference type="InterPro" id="IPR008553">
    <property type="entry name" value="DUF835"/>
</dbReference>
<dbReference type="AlphaFoldDB" id="A0A2Z2MHE7"/>
<dbReference type="Proteomes" id="UP000250179">
    <property type="component" value="Chromosome"/>
</dbReference>
<name>A0A2Z2MHE7_THEPR</name>
<dbReference type="EMBL" id="CP014862">
    <property type="protein sequence ID" value="ASJ03364.1"/>
    <property type="molecule type" value="Genomic_DNA"/>
</dbReference>
<keyword evidence="4" id="KW-1185">Reference proteome</keyword>